<dbReference type="InterPro" id="IPR020945">
    <property type="entry name" value="DMSO/NO3_reduct_chaperone"/>
</dbReference>
<dbReference type="PANTHER" id="PTHR34227:SF12">
    <property type="entry name" value="CHAPERONE PROTEIN YCDY"/>
    <property type="match status" value="1"/>
</dbReference>
<dbReference type="EMBL" id="BAFF01000003">
    <property type="protein sequence ID" value="GAB51677.1"/>
    <property type="molecule type" value="Genomic_DNA"/>
</dbReference>
<evidence type="ECO:0008006" key="4">
    <source>
        <dbReference type="Google" id="ProtNLM"/>
    </source>
</evidence>
<dbReference type="PANTHER" id="PTHR34227">
    <property type="entry name" value="CHAPERONE PROTEIN YCDY"/>
    <property type="match status" value="1"/>
</dbReference>
<name>H5V119_ATLHE</name>
<evidence type="ECO:0000313" key="2">
    <source>
        <dbReference type="EMBL" id="GAB51677.1"/>
    </source>
</evidence>
<keyword evidence="3" id="KW-1185">Reference proteome</keyword>
<dbReference type="Gene3D" id="1.10.3480.10">
    <property type="entry name" value="TorD-like"/>
    <property type="match status" value="1"/>
</dbReference>
<accession>H5V119</accession>
<keyword evidence="1" id="KW-0143">Chaperone</keyword>
<comment type="caution">
    <text evidence="2">The sequence shown here is derived from an EMBL/GenBank/DDBJ whole genome shotgun (WGS) entry which is preliminary data.</text>
</comment>
<dbReference type="SUPFAM" id="SSF89155">
    <property type="entry name" value="TorD-like"/>
    <property type="match status" value="1"/>
</dbReference>
<dbReference type="InterPro" id="IPR050289">
    <property type="entry name" value="TorD/DmsD_chaperones"/>
</dbReference>
<evidence type="ECO:0000256" key="1">
    <source>
        <dbReference type="ARBA" id="ARBA00023186"/>
    </source>
</evidence>
<dbReference type="Proteomes" id="UP000010297">
    <property type="component" value="Unassembled WGS sequence"/>
</dbReference>
<evidence type="ECO:0000313" key="3">
    <source>
        <dbReference type="Proteomes" id="UP000010297"/>
    </source>
</evidence>
<dbReference type="InterPro" id="IPR036411">
    <property type="entry name" value="TorD-like_sf"/>
</dbReference>
<proteinExistence type="predicted"/>
<dbReference type="AlphaFoldDB" id="H5V119"/>
<reference evidence="2 3" key="1">
    <citation type="submission" date="2012-02" db="EMBL/GenBank/DDBJ databases">
        <title>Whole genome shotgun sequence of Escherichia hermannii NBRC 105704.</title>
        <authorList>
            <person name="Yoshida I."/>
            <person name="Hosoyama A."/>
            <person name="Tsuchikane K."/>
            <person name="Katsumata H."/>
            <person name="Yamazaki S."/>
            <person name="Fujita N."/>
        </authorList>
    </citation>
    <scope>NUCLEOTIDE SEQUENCE [LARGE SCALE GENOMIC DNA]</scope>
    <source>
        <strain evidence="2 3">NBRC 105704</strain>
    </source>
</reference>
<gene>
    <name evidence="2" type="primary">ycdY</name>
    <name evidence="2" type="ORF">EH105704_03_01820</name>
</gene>
<sequence>MTRALHRAQHHGMYMNEFSIICRLLGSLYYRHPSDAVMAPIFALISEGKLARNWPLEQDELLARLQKSVDLPGLTADYEALFIGEACGVPPYRSHWQEEGSEADLRAFLQARGMPLGDAPADHIGTLLLAASWLEDHAAEDESEALETLFAEYLLPWCETFFGKTEANATTAFWRTLAQISREAVLAMWDELTEENEQE</sequence>
<protein>
    <recommendedName>
        <fullName evidence="4">Molecular chaperone</fullName>
    </recommendedName>
</protein>
<organism evidence="2 3">
    <name type="scientific">Atlantibacter hermannii NBRC 105704</name>
    <dbReference type="NCBI Taxonomy" id="1115512"/>
    <lineage>
        <taxon>Bacteria</taxon>
        <taxon>Pseudomonadati</taxon>
        <taxon>Pseudomonadota</taxon>
        <taxon>Gammaproteobacteria</taxon>
        <taxon>Enterobacterales</taxon>
        <taxon>Enterobacteriaceae</taxon>
        <taxon>Atlantibacter</taxon>
    </lineage>
</organism>
<dbReference type="eggNOG" id="COG3381">
    <property type="taxonomic scope" value="Bacteria"/>
</dbReference>
<dbReference type="InterPro" id="IPR026269">
    <property type="entry name" value="DmsD-type"/>
</dbReference>
<dbReference type="PIRSF" id="PIRSF004690">
    <property type="entry name" value="DmsD"/>
    <property type="match status" value="1"/>
</dbReference>
<dbReference type="Pfam" id="PF02613">
    <property type="entry name" value="Nitrate_red_del"/>
    <property type="match status" value="1"/>
</dbReference>